<dbReference type="GO" id="GO:0016740">
    <property type="term" value="F:transferase activity"/>
    <property type="evidence" value="ECO:0007669"/>
    <property type="project" value="UniProtKB-KW"/>
</dbReference>
<dbReference type="Pfam" id="PF02515">
    <property type="entry name" value="CoA_transf_3"/>
    <property type="match status" value="1"/>
</dbReference>
<name>A0ABQ5U883_9PROT</name>
<dbReference type="Proteomes" id="UP001161409">
    <property type="component" value="Unassembled WGS sequence"/>
</dbReference>
<dbReference type="InterPro" id="IPR044855">
    <property type="entry name" value="CoA-Trfase_III_dom3_sf"/>
</dbReference>
<sequence length="374" mass="40942">MSNPLDGIVVVSLEQAVAAPYLSSRLADAGARVIKIEREEGDFARYYDDVVNGESAYFVWLNRSKESIQLDIKDAEDLALLKRMILKADIFIQNLAPGVVDKYGLDSKTLRAQQPALITVDISGYGEEGPFAKMKAYDMLVQSETGLAAVTGSPDEPGRVGVSVCDIAAGMHGLVAVLEALYERTRTGEGRAIKSTLFAGMADWMTVPLLHQEYGGKAPGRAGLRHPSIAPYEAFETGDGGKVVLSIQNQTEWRNLCEKVLKTPDLADDPRYKTNIDRVAHREELHQDIARLFQGMTRPEAADRLLAARIAFGSLNSVADLSDHPQLERTVVDAPNGPINLVASPIRFEGTEDRFGRIPALGEHNAPLREEFKD</sequence>
<keyword evidence="1 2" id="KW-0808">Transferase</keyword>
<dbReference type="EMBL" id="BSNF01000006">
    <property type="protein sequence ID" value="GLQ06686.1"/>
    <property type="molecule type" value="Genomic_DNA"/>
</dbReference>
<dbReference type="PANTHER" id="PTHR48207">
    <property type="entry name" value="SUCCINATE--HYDROXYMETHYLGLUTARATE COA-TRANSFERASE"/>
    <property type="match status" value="1"/>
</dbReference>
<dbReference type="InterPro" id="IPR023606">
    <property type="entry name" value="CoA-Trfase_III_dom_1_sf"/>
</dbReference>
<evidence type="ECO:0000313" key="2">
    <source>
        <dbReference type="EMBL" id="GLQ06686.1"/>
    </source>
</evidence>
<dbReference type="Gene3D" id="3.30.1540.10">
    <property type="entry name" value="formyl-coa transferase, domain 3"/>
    <property type="match status" value="1"/>
</dbReference>
<dbReference type="Gene3D" id="3.40.50.10540">
    <property type="entry name" value="Crotonobetainyl-coa:carnitine coa-transferase, domain 1"/>
    <property type="match status" value="1"/>
</dbReference>
<gene>
    <name evidence="2" type="ORF">GCM10007924_19070</name>
</gene>
<evidence type="ECO:0000313" key="3">
    <source>
        <dbReference type="Proteomes" id="UP001161409"/>
    </source>
</evidence>
<comment type="caution">
    <text evidence="2">The sequence shown here is derived from an EMBL/GenBank/DDBJ whole genome shotgun (WGS) entry which is preliminary data.</text>
</comment>
<dbReference type="SUPFAM" id="SSF89796">
    <property type="entry name" value="CoA-transferase family III (CaiB/BaiF)"/>
    <property type="match status" value="1"/>
</dbReference>
<organism evidence="2 3">
    <name type="scientific">Sneathiella chinensis</name>
    <dbReference type="NCBI Taxonomy" id="349750"/>
    <lineage>
        <taxon>Bacteria</taxon>
        <taxon>Pseudomonadati</taxon>
        <taxon>Pseudomonadota</taxon>
        <taxon>Alphaproteobacteria</taxon>
        <taxon>Sneathiellales</taxon>
        <taxon>Sneathiellaceae</taxon>
        <taxon>Sneathiella</taxon>
    </lineage>
</organism>
<dbReference type="InterPro" id="IPR003673">
    <property type="entry name" value="CoA-Trfase_fam_III"/>
</dbReference>
<dbReference type="PANTHER" id="PTHR48207:SF3">
    <property type="entry name" value="SUCCINATE--HYDROXYMETHYLGLUTARATE COA-TRANSFERASE"/>
    <property type="match status" value="1"/>
</dbReference>
<dbReference type="RefSeq" id="WP_169560829.1">
    <property type="nucleotide sequence ID" value="NZ_BSNF01000006.1"/>
</dbReference>
<reference evidence="2" key="2">
    <citation type="submission" date="2023-01" db="EMBL/GenBank/DDBJ databases">
        <title>Draft genome sequence of Sneathiella chinensis strain NBRC 103408.</title>
        <authorList>
            <person name="Sun Q."/>
            <person name="Mori K."/>
        </authorList>
    </citation>
    <scope>NUCLEOTIDE SEQUENCE</scope>
    <source>
        <strain evidence="2">NBRC 103408</strain>
    </source>
</reference>
<proteinExistence type="predicted"/>
<protein>
    <submittedName>
        <fullName evidence="2">CoA transferase</fullName>
    </submittedName>
</protein>
<dbReference type="InterPro" id="IPR050483">
    <property type="entry name" value="CoA-transferase_III_domain"/>
</dbReference>
<reference evidence="2" key="1">
    <citation type="journal article" date="2014" name="Int. J. Syst. Evol. Microbiol.">
        <title>Complete genome of a new Firmicutes species belonging to the dominant human colonic microbiota ('Ruminococcus bicirculans') reveals two chromosomes and a selective capacity to utilize plant glucans.</title>
        <authorList>
            <consortium name="NISC Comparative Sequencing Program"/>
            <person name="Wegmann U."/>
            <person name="Louis P."/>
            <person name="Goesmann A."/>
            <person name="Henrissat B."/>
            <person name="Duncan S.H."/>
            <person name="Flint H.J."/>
        </authorList>
    </citation>
    <scope>NUCLEOTIDE SEQUENCE</scope>
    <source>
        <strain evidence="2">NBRC 103408</strain>
    </source>
</reference>
<accession>A0ABQ5U883</accession>
<evidence type="ECO:0000256" key="1">
    <source>
        <dbReference type="ARBA" id="ARBA00022679"/>
    </source>
</evidence>
<keyword evidence="3" id="KW-1185">Reference proteome</keyword>